<dbReference type="InterPro" id="IPR003305">
    <property type="entry name" value="CenC_carb-bd"/>
</dbReference>
<evidence type="ECO:0000259" key="3">
    <source>
        <dbReference type="Pfam" id="PF02018"/>
    </source>
</evidence>
<evidence type="ECO:0000256" key="2">
    <source>
        <dbReference type="SAM" id="SignalP"/>
    </source>
</evidence>
<gene>
    <name evidence="4" type="ORF">A2117_01005</name>
</gene>
<dbReference type="STRING" id="1802443.A2117_01005"/>
<evidence type="ECO:0000256" key="1">
    <source>
        <dbReference type="ARBA" id="ARBA00022801"/>
    </source>
</evidence>
<dbReference type="InterPro" id="IPR008979">
    <property type="entry name" value="Galactose-bd-like_sf"/>
</dbReference>
<comment type="caution">
    <text evidence="4">The sequence shown here is derived from an EMBL/GenBank/DDBJ whole genome shotgun (WGS) entry which is preliminary data.</text>
</comment>
<keyword evidence="1" id="KW-0378">Hydrolase</keyword>
<dbReference type="SUPFAM" id="SSF49785">
    <property type="entry name" value="Galactose-binding domain-like"/>
    <property type="match status" value="1"/>
</dbReference>
<evidence type="ECO:0000313" key="4">
    <source>
        <dbReference type="EMBL" id="OHA62618.1"/>
    </source>
</evidence>
<accession>A0A1G2QQ59</accession>
<dbReference type="Proteomes" id="UP000179245">
    <property type="component" value="Unassembled WGS sequence"/>
</dbReference>
<proteinExistence type="predicted"/>
<feature type="signal peptide" evidence="2">
    <location>
        <begin position="1"/>
        <end position="25"/>
    </location>
</feature>
<evidence type="ECO:0000313" key="5">
    <source>
        <dbReference type="Proteomes" id="UP000179245"/>
    </source>
</evidence>
<feature type="chain" id="PRO_5009584154" description="CBM-cenC domain-containing protein" evidence="2">
    <location>
        <begin position="26"/>
        <end position="1483"/>
    </location>
</feature>
<keyword evidence="2" id="KW-0732">Signal</keyword>
<protein>
    <recommendedName>
        <fullName evidence="3">CBM-cenC domain-containing protein</fullName>
    </recommendedName>
</protein>
<feature type="domain" description="CBM-cenC" evidence="3">
    <location>
        <begin position="40"/>
        <end position="166"/>
    </location>
</feature>
<dbReference type="GO" id="GO:0016798">
    <property type="term" value="F:hydrolase activity, acting on glycosyl bonds"/>
    <property type="evidence" value="ECO:0007669"/>
    <property type="project" value="InterPro"/>
</dbReference>
<reference evidence="4 5" key="1">
    <citation type="journal article" date="2016" name="Nat. Commun.">
        <title>Thousands of microbial genomes shed light on interconnected biogeochemical processes in an aquifer system.</title>
        <authorList>
            <person name="Anantharaman K."/>
            <person name="Brown C.T."/>
            <person name="Hug L.A."/>
            <person name="Sharon I."/>
            <person name="Castelle C.J."/>
            <person name="Probst A.J."/>
            <person name="Thomas B.C."/>
            <person name="Singh A."/>
            <person name="Wilkins M.J."/>
            <person name="Karaoz U."/>
            <person name="Brodie E.L."/>
            <person name="Williams K.H."/>
            <person name="Hubbard S.S."/>
            <person name="Banfield J.F."/>
        </authorList>
    </citation>
    <scope>NUCLEOTIDE SEQUENCE [LARGE SCALE GENOMIC DNA]</scope>
</reference>
<sequence length="1483" mass="147448">MSTKKLCKVLLVAFFAVTLSTISYAQENRILMTTDQQYQNSAANADFESWINWALDNTAPPDGWTKVLTPTIAKETASAKMGSASLKITGNAGQGVSQAVSIEKNTTYTVSFYYKVNTGHSCTFSLTGDSTGAFTLTGASGLASAVWTRKAFVITTNASDTTLIVKMVADAASNVFYLDGVSVTKGIATPAFGRAVINDSGAQILYGDLTINGTTNLNGDVNLGDLSTDNITLTGTLKSPTATDVSIQSTTGILKLNKASADNELRVFENAVTPAAFTSLRHQNLTTSAGALTINPAGGITNITGALAVSTTLTATGDLSAARLSTDSSNYYDFGNASGNAPISNGTVNTNLNADKLDGLDASATGANAHVLATDASGNISVVNVDASGYLRAGASSAGVGSVRIPNNSWINARNSTNLADINLISLNTSNQVSFGATPVAAFTAAGTIAGSGSPTITGFGTINGATLSGGTLSGGAYSGTSLTPATLTTGDGVVYTLSPAISVSTPGTTGYTALKVNVTETSVGTGTKNILDLSVGGAQKFVVNSTGSLSIGIIPGANVSGDITGNSANVNGIVTTIHGGTGANLSSGAQGGVTYMAASSIMAVSAAGSSGQVLQSNVTGAPTWTTDISGKASNVTGTVAADHGGTGLTSYTAGDMVYYSSGTALSKVNIGTANKVLISSGTAPQWSDTLTLAGTLSVTGSGSSSFTNGKVGIGTASPTAPLDVAKTYTTASAIDYGAIVEPTYNAATAGANKYTALLVKATESDLAGYSGAKLLLDLQAGLTPTSKFSVDNSGNVVSGTINSQTIGAVSNLAAVNVSGDLAVGGGYGSTGVTMDSSGNLKLDGNIYIKGVMYRENLTDLQVQNNTITLNASDAPSDADAYIGVMSGGTKLAPTYTGQLKWTAATDTWDISNDVSLATGKAYKVNNVSVLSATTLGSNVVNSSLQTVGTIGTGVWRGTPVEVAYGGTNLTSYAIGDLVYASGATTLSKLADVATGSVLVSGGAGAAPSYSSSPTISGILTVQGAGASSFVGNVGIGTASPAGLLDVYNKPANASGMATAALIKPDYSLLNTAGDGYTALKINVTDALAGATGAKNLLDLAVEGVSKAKVDSTGAMTIQGLTIGSTALTSSTIGSEGAKLVGTKTGYTNFTATEASVQGALSGIDTALGAISGGAGNFTNLTVTGTSDLQGAISNTTAANGGAVTIADALTQTGSGNQVTFAGNVDATNGLDVTGALLTAANGASITGGLNNNTGGITNAGAISGATTITASGNIITTGTGAITSANGLTVSANGASITGGVNNNAGGITNAGAISGATTVAASSYIRSLASVGLIPEYDNATPMPDGADNFGTLSLLYANSHNYYEWTTSEPTTQDYDIVIRYRLPDGFSSFDASPIKLWNKVSAAPGSTAVNVTMLDTAGSAVTLTGGSTLQNTSWAESTITLDAAGKTFTPGGYITIIIKMSADQAKTADVGELTLKGNW</sequence>
<dbReference type="EMBL" id="MHTO01000007">
    <property type="protein sequence ID" value="OHA62618.1"/>
    <property type="molecule type" value="Genomic_DNA"/>
</dbReference>
<organism evidence="4 5">
    <name type="scientific">Candidatus Wildermuthbacteria bacterium GWA2_46_15</name>
    <dbReference type="NCBI Taxonomy" id="1802443"/>
    <lineage>
        <taxon>Bacteria</taxon>
        <taxon>Candidatus Wildermuthiibacteriota</taxon>
    </lineage>
</organism>
<dbReference type="Gene3D" id="2.60.120.260">
    <property type="entry name" value="Galactose-binding domain-like"/>
    <property type="match status" value="1"/>
</dbReference>
<dbReference type="Pfam" id="PF02018">
    <property type="entry name" value="CBM_4_9"/>
    <property type="match status" value="1"/>
</dbReference>
<name>A0A1G2QQ59_9BACT</name>